<organism evidence="6 7">
    <name type="scientific">Sphingomonas plantiphila</name>
    <dbReference type="NCBI Taxonomy" id="3163295"/>
    <lineage>
        <taxon>Bacteria</taxon>
        <taxon>Pseudomonadati</taxon>
        <taxon>Pseudomonadota</taxon>
        <taxon>Alphaproteobacteria</taxon>
        <taxon>Sphingomonadales</taxon>
        <taxon>Sphingomonadaceae</taxon>
        <taxon>Sphingomonas</taxon>
    </lineage>
</organism>
<protein>
    <submittedName>
        <fullName evidence="6">Glycoside hydrolase family 5 protein</fullName>
    </submittedName>
</protein>
<evidence type="ECO:0000256" key="3">
    <source>
        <dbReference type="ARBA" id="ARBA00023295"/>
    </source>
</evidence>
<keyword evidence="2 4" id="KW-0378">Hydrolase</keyword>
<proteinExistence type="inferred from homology"/>
<evidence type="ECO:0000259" key="5">
    <source>
        <dbReference type="Pfam" id="PF00150"/>
    </source>
</evidence>
<dbReference type="InterPro" id="IPR017853">
    <property type="entry name" value="GH"/>
</dbReference>
<dbReference type="InterPro" id="IPR050386">
    <property type="entry name" value="Glycosyl_hydrolase_5"/>
</dbReference>
<dbReference type="GO" id="GO:0016787">
    <property type="term" value="F:hydrolase activity"/>
    <property type="evidence" value="ECO:0007669"/>
    <property type="project" value="UniProtKB-KW"/>
</dbReference>
<dbReference type="EMBL" id="JBELQC010000001">
    <property type="protein sequence ID" value="MFL9840676.1"/>
    <property type="molecule type" value="Genomic_DNA"/>
</dbReference>
<dbReference type="RefSeq" id="WP_408077608.1">
    <property type="nucleotide sequence ID" value="NZ_JBELQC010000001.1"/>
</dbReference>
<comment type="caution">
    <text evidence="6">The sequence shown here is derived from an EMBL/GenBank/DDBJ whole genome shotgun (WGS) entry which is preliminary data.</text>
</comment>
<feature type="domain" description="Glycoside hydrolase family 5" evidence="5">
    <location>
        <begin position="42"/>
        <end position="305"/>
    </location>
</feature>
<name>A0ABW8YNA1_9SPHN</name>
<dbReference type="PANTHER" id="PTHR31297">
    <property type="entry name" value="GLUCAN ENDO-1,6-BETA-GLUCOSIDASE B"/>
    <property type="match status" value="1"/>
</dbReference>
<gene>
    <name evidence="6" type="ORF">ABS767_06875</name>
</gene>
<dbReference type="SUPFAM" id="SSF51445">
    <property type="entry name" value="(Trans)glycosidases"/>
    <property type="match status" value="1"/>
</dbReference>
<accession>A0ABW8YNA1</accession>
<keyword evidence="1" id="KW-0732">Signal</keyword>
<evidence type="ECO:0000256" key="1">
    <source>
        <dbReference type="ARBA" id="ARBA00022729"/>
    </source>
</evidence>
<dbReference type="Pfam" id="PF00150">
    <property type="entry name" value="Cellulase"/>
    <property type="match status" value="1"/>
</dbReference>
<dbReference type="InterPro" id="IPR001547">
    <property type="entry name" value="Glyco_hydro_5"/>
</dbReference>
<evidence type="ECO:0000256" key="2">
    <source>
        <dbReference type="ARBA" id="ARBA00022801"/>
    </source>
</evidence>
<dbReference type="Gene3D" id="3.20.20.80">
    <property type="entry name" value="Glycosidases"/>
    <property type="match status" value="1"/>
</dbReference>
<dbReference type="Proteomes" id="UP001629244">
    <property type="component" value="Unassembled WGS sequence"/>
</dbReference>
<evidence type="ECO:0000313" key="6">
    <source>
        <dbReference type="EMBL" id="MFL9840676.1"/>
    </source>
</evidence>
<reference evidence="6 7" key="1">
    <citation type="submission" date="2024-06" db="EMBL/GenBank/DDBJ databases">
        <authorList>
            <person name="Kaempfer P."/>
            <person name="Viver T."/>
        </authorList>
    </citation>
    <scope>NUCLEOTIDE SEQUENCE [LARGE SCALE GENOMIC DNA]</scope>
    <source>
        <strain evidence="6 7">ST-64</strain>
    </source>
</reference>
<evidence type="ECO:0000256" key="4">
    <source>
        <dbReference type="RuleBase" id="RU361153"/>
    </source>
</evidence>
<evidence type="ECO:0000313" key="7">
    <source>
        <dbReference type="Proteomes" id="UP001629244"/>
    </source>
</evidence>
<keyword evidence="3 4" id="KW-0326">Glycosidase</keyword>
<dbReference type="PANTHER" id="PTHR31297:SF17">
    <property type="entry name" value="ENDOGLUCANASE"/>
    <property type="match status" value="1"/>
</dbReference>
<keyword evidence="7" id="KW-1185">Reference proteome</keyword>
<comment type="similarity">
    <text evidence="4">Belongs to the glycosyl hydrolase 5 (cellulase A) family.</text>
</comment>
<sequence>MIGPIALAAMLAAGPQAAPARTDKLPVGTCINIGNTFEPPAESAWGGKPLAGDDMAIIAKAGFKTVRLPVRWDTHAGKGPDFTIDAAYMKRIRTAVEQARAAGLNVILNSHHFEAIHKDPLGSAPQLAAMWRQIAATFADMPRDHVWFEIENEPHEKFDNKNLIAVITPALKAIRETNPDRPVIVGGEFWSGIDSLATLPLPDDPHVVPTFHYYEPFDFTHQGATWVNPAPPLGRSYGTAEDVLRLKRDVEKIRAYIARTGKTPFMGETGAHTTTSLDQRVAYHRAVTAAFGPLDIGMCAWAYSNTFPFYDKEKKQWLPGLRGAMGLPE</sequence>